<evidence type="ECO:0000313" key="8">
    <source>
        <dbReference type="RefSeq" id="XP_071915102.1"/>
    </source>
</evidence>
<evidence type="ECO:0000259" key="2">
    <source>
        <dbReference type="Pfam" id="PF14694"/>
    </source>
</evidence>
<dbReference type="PANTHER" id="PTHR16057">
    <property type="entry name" value="WINS1, 2 PROTEIN"/>
    <property type="match status" value="1"/>
</dbReference>
<dbReference type="InterPro" id="IPR029415">
    <property type="entry name" value="Lines_C"/>
</dbReference>
<organism evidence="4 7">
    <name type="scientific">Coffea arabica</name>
    <name type="common">Arabian coffee</name>
    <dbReference type="NCBI Taxonomy" id="13443"/>
    <lineage>
        <taxon>Eukaryota</taxon>
        <taxon>Viridiplantae</taxon>
        <taxon>Streptophyta</taxon>
        <taxon>Embryophyta</taxon>
        <taxon>Tracheophyta</taxon>
        <taxon>Spermatophyta</taxon>
        <taxon>Magnoliopsida</taxon>
        <taxon>eudicotyledons</taxon>
        <taxon>Gunneridae</taxon>
        <taxon>Pentapetalae</taxon>
        <taxon>asterids</taxon>
        <taxon>lamiids</taxon>
        <taxon>Gentianales</taxon>
        <taxon>Rubiaceae</taxon>
        <taxon>Ixoroideae</taxon>
        <taxon>Gardenieae complex</taxon>
        <taxon>Bertiereae - Coffeeae clade</taxon>
        <taxon>Coffeeae</taxon>
        <taxon>Coffea</taxon>
    </lineage>
</organism>
<feature type="region of interest" description="Disordered" evidence="1">
    <location>
        <begin position="614"/>
        <end position="634"/>
    </location>
</feature>
<keyword evidence="4" id="KW-1185">Reference proteome</keyword>
<dbReference type="PANTHER" id="PTHR16057:SF1">
    <property type="entry name" value="PROTEIN LINES HOMOLOG 1"/>
    <property type="match status" value="1"/>
</dbReference>
<dbReference type="InterPro" id="IPR032794">
    <property type="entry name" value="LINES_N"/>
</dbReference>
<dbReference type="RefSeq" id="XP_071915102.1">
    <property type="nucleotide sequence ID" value="XM_072059001.1"/>
</dbReference>
<feature type="domain" description="Protein Lines N-terminal" evidence="2">
    <location>
        <begin position="461"/>
        <end position="580"/>
    </location>
</feature>
<dbReference type="InterPro" id="IPR024875">
    <property type="entry name" value="Protein_Lines"/>
</dbReference>
<evidence type="ECO:0000313" key="6">
    <source>
        <dbReference type="RefSeq" id="XP_071915100.1"/>
    </source>
</evidence>
<accession>A0ABM4V6E7</accession>
<dbReference type="Proteomes" id="UP001652660">
    <property type="component" value="Chromosome 7e"/>
</dbReference>
<sequence length="692" mass="78376">MNHESAQSRLCRLIDHSLRPFGEIVSVSSTPEVVKQLLISLSQVYRQIKLWTLEFDSASDDVRGTAEQPADGGGAAVCSDSHPDDHRCMAKIVGHLMSLLSLENPLILHLTGNTLVAIAEFAAATESGWAEYMHLLCGWLKFAIHNTMLASGGHELSRAKDFGIGSFIPGSLMKLRMGDGSYLTLASIIRVFRNVLKILKLNMDDKLLIGYLDSITDLFSKLPWDSLNEAYVVSNGEPPASPAGHDLLCKNATHLKSIGIYHGNVVQLFCSLVDISGISEAGAGSNMHPIVFQIRNQIPKILVGCFVGREHLDDVRIFHYLRHKILMLMMRLTSILHLERSDLMTWLHLIEKYFHDLLCQPLDMQEFNLNDCLEGSPFQSDDCDAEGQKMSSSHLQRLVVFLFLRCSFILVRLNEKADKQFKVANSDTCFTFDLYSNSNYSSRSEGPLMLEQWVQRHLPSDTFVDHEMYSQRCLSFALAFLKLYMQEDDILFEMLLQLFHLPEKWFNSGGSLLTAKNDIFCLASDLFHPIKFFHLFLAEIFYDHEVLLDYLISKDTGAKCAEYLLRCLRMVCNSWNLFAEFSTWVKPPNSSCRKRRRVLADGIDFEGNQCHASLEDDSVPSPMDTEGKNSGKHGRTKTVLVEDAKGCLLCLKASIDSLYQKNLFPYNPQVLLRRLSRFEELSLQDIQAPTRF</sequence>
<gene>
    <name evidence="5 6 7 8" type="primary">LOC113702115</name>
</gene>
<dbReference type="Pfam" id="PF14695">
    <property type="entry name" value="LINES_C"/>
    <property type="match status" value="1"/>
</dbReference>
<name>A0ABM4V6E7_COFAR</name>
<dbReference type="GeneID" id="113702115"/>
<evidence type="ECO:0000313" key="7">
    <source>
        <dbReference type="RefSeq" id="XP_071915101.1"/>
    </source>
</evidence>
<proteinExistence type="predicted"/>
<reference evidence="5 6" key="1">
    <citation type="submission" date="2025-05" db="UniProtKB">
        <authorList>
            <consortium name="RefSeq"/>
        </authorList>
    </citation>
    <scope>IDENTIFICATION</scope>
    <source>
        <tissue evidence="5 6">Leaves</tissue>
    </source>
</reference>
<evidence type="ECO:0000259" key="3">
    <source>
        <dbReference type="Pfam" id="PF14695"/>
    </source>
</evidence>
<protein>
    <submittedName>
        <fullName evidence="5 6">Uncharacterized protein isoform X1</fullName>
    </submittedName>
</protein>
<dbReference type="Pfam" id="PF14694">
    <property type="entry name" value="LINES_N"/>
    <property type="match status" value="1"/>
</dbReference>
<dbReference type="RefSeq" id="XP_071915099.1">
    <property type="nucleotide sequence ID" value="XM_072058998.1"/>
</dbReference>
<evidence type="ECO:0000313" key="4">
    <source>
        <dbReference type="Proteomes" id="UP001652660"/>
    </source>
</evidence>
<evidence type="ECO:0000256" key="1">
    <source>
        <dbReference type="SAM" id="MobiDB-lite"/>
    </source>
</evidence>
<evidence type="ECO:0000313" key="5">
    <source>
        <dbReference type="RefSeq" id="XP_071915099.1"/>
    </source>
</evidence>
<dbReference type="RefSeq" id="XP_071915101.1">
    <property type="nucleotide sequence ID" value="XM_072059000.1"/>
</dbReference>
<dbReference type="RefSeq" id="XP_071915100.1">
    <property type="nucleotide sequence ID" value="XM_072058999.1"/>
</dbReference>
<feature type="domain" description="Protein Lines C-terminal" evidence="3">
    <location>
        <begin position="645"/>
        <end position="680"/>
    </location>
</feature>